<proteinExistence type="predicted"/>
<gene>
    <name evidence="1" type="ORF">G5A72_08115</name>
</gene>
<name>A0ABX2HXT2_ANAHA</name>
<comment type="caution">
    <text evidence="1">The sequence shown here is derived from an EMBL/GenBank/DDBJ whole genome shotgun (WGS) entry which is preliminary data.</text>
</comment>
<keyword evidence="2" id="KW-1185">Reference proteome</keyword>
<reference evidence="1 2" key="1">
    <citation type="journal article" date="2020" name="Cell Host Microbe">
        <title>Functional and Genomic Variation between Human-Derived Isolates of Lachnospiraceae Reveals Inter- and Intra-Species Diversity.</title>
        <authorList>
            <person name="Sorbara M.T."/>
            <person name="Littmann E.R."/>
            <person name="Fontana E."/>
            <person name="Moody T.U."/>
            <person name="Kohout C.E."/>
            <person name="Gjonbalaj M."/>
            <person name="Eaton V."/>
            <person name="Seok R."/>
            <person name="Leiner I.M."/>
            <person name="Pamer E.G."/>
        </authorList>
    </citation>
    <scope>NUCLEOTIDE SEQUENCE [LARGE SCALE GENOMIC DNA]</scope>
    <source>
        <strain evidence="1 2">MSK.14.57</strain>
    </source>
</reference>
<dbReference type="EMBL" id="JAAITB010000016">
    <property type="protein sequence ID" value="NSJ79544.1"/>
    <property type="molecule type" value="Genomic_DNA"/>
</dbReference>
<dbReference type="Proteomes" id="UP001644750">
    <property type="component" value="Unassembled WGS sequence"/>
</dbReference>
<dbReference type="RefSeq" id="WP_149883562.1">
    <property type="nucleotide sequence ID" value="NZ_JAAIPX010000047.1"/>
</dbReference>
<evidence type="ECO:0000313" key="2">
    <source>
        <dbReference type="Proteomes" id="UP001644750"/>
    </source>
</evidence>
<organism evidence="1 2">
    <name type="scientific">Anaerostipes hadrus</name>
    <dbReference type="NCBI Taxonomy" id="649756"/>
    <lineage>
        <taxon>Bacteria</taxon>
        <taxon>Bacillati</taxon>
        <taxon>Bacillota</taxon>
        <taxon>Clostridia</taxon>
        <taxon>Lachnospirales</taxon>
        <taxon>Lachnospiraceae</taxon>
        <taxon>Anaerostipes</taxon>
    </lineage>
</organism>
<evidence type="ECO:0000313" key="1">
    <source>
        <dbReference type="EMBL" id="NSJ79544.1"/>
    </source>
</evidence>
<protein>
    <recommendedName>
        <fullName evidence="3">Large polyvalent protein associated domain-containing protein</fullName>
    </recommendedName>
</protein>
<accession>A0ABX2HXT2</accession>
<evidence type="ECO:0008006" key="3">
    <source>
        <dbReference type="Google" id="ProtNLM"/>
    </source>
</evidence>
<sequence>MIKNWELKIKENKSTLIINDWGVKSDDIIDLARHLVIKFHFDRLYINYENTGKIIHCALKDNDPINKCLTMNCGMKASIIKYRSHNDIDIQFEDGTIIKHRDFRDFCKGKIANPNLSKRKSWEDVRITNIQWDASDDVMAGLPDKVNALDLNINLSQYDTNEDLNYNEDFLYGVSEALSEKYGFCHDGFELEISMGKMESKIVGIINQFGENDFSYWTGFCLNDEEQKQIEEILHRHDTEGCSIRGTKSDISNEIKE</sequence>